<dbReference type="SMART" id="SM00052">
    <property type="entry name" value="EAL"/>
    <property type="match status" value="1"/>
</dbReference>
<dbReference type="OrthoDB" id="9812358at2"/>
<name>F3L0D1_9GAMM</name>
<dbReference type="InterPro" id="IPR043128">
    <property type="entry name" value="Rev_trsase/Diguanyl_cyclase"/>
</dbReference>
<dbReference type="CDD" id="cd01948">
    <property type="entry name" value="EAL"/>
    <property type="match status" value="1"/>
</dbReference>
<dbReference type="Gene3D" id="3.20.20.450">
    <property type="entry name" value="EAL domain"/>
    <property type="match status" value="1"/>
</dbReference>
<dbReference type="GO" id="GO:0071111">
    <property type="term" value="F:cyclic-guanylate-specific phosphodiesterase activity"/>
    <property type="evidence" value="ECO:0007669"/>
    <property type="project" value="InterPro"/>
</dbReference>
<proteinExistence type="predicted"/>
<sequence length="427" mass="47210">MSASAAPIERERFVAALELAVKEGHRNKDNVGLLLIDLSNLARINHSYGFDRGDAILREANQALLGVTKLPDTVFRIGGRQFAYILPGLNNPAFIALALNRVQMVLEEALMLGDGVMPIIVKQGVAVNKGCVLPAMDMLAAAEVSLSAAKQGKERNLEDLLGTELPSEQDIELERLFYESLHNNAFQLYYQPKINLHTGRPDAAEALLRWQLDDGSFISPEYAVNLAESSGRGYALAKWVIHRAMRQAKEWQSSMDVQLAVNIQASLVANPDLHGLVKDSLAIWGVSSDRFALEITEGGFIEDKESGFDNLLKLRELGTTLSIDDFGTGYSSLSYFKHIPADELKIDKSFIDHLIDGGHDLELVKIMIYIAHQFGLTVVAEGVEDRATCDLLKALGCDYIQGYYFSRPLPVDAFEAWMRDNGKKSLI</sequence>
<dbReference type="PANTHER" id="PTHR33121">
    <property type="entry name" value="CYCLIC DI-GMP PHOSPHODIESTERASE PDEF"/>
    <property type="match status" value="1"/>
</dbReference>
<keyword evidence="2" id="KW-1185">Reference proteome</keyword>
<evidence type="ECO:0000313" key="1">
    <source>
        <dbReference type="EMBL" id="EGG30241.1"/>
    </source>
</evidence>
<dbReference type="InterPro" id="IPR029787">
    <property type="entry name" value="Nucleotide_cyclase"/>
</dbReference>
<protein>
    <submittedName>
        <fullName evidence="1">EAL domain protein</fullName>
    </submittedName>
</protein>
<evidence type="ECO:0000313" key="2">
    <source>
        <dbReference type="Proteomes" id="UP000005615"/>
    </source>
</evidence>
<dbReference type="PROSITE" id="PS50887">
    <property type="entry name" value="GGDEF"/>
    <property type="match status" value="1"/>
</dbReference>
<dbReference type="SUPFAM" id="SSF55073">
    <property type="entry name" value="Nucleotide cyclase"/>
    <property type="match status" value="1"/>
</dbReference>
<dbReference type="InterPro" id="IPR000160">
    <property type="entry name" value="GGDEF_dom"/>
</dbReference>
<reference evidence="1 2" key="1">
    <citation type="journal article" date="2011" name="J. Bacteriol.">
        <title>Genome sequence of strain IMCC3088, a proteorhodopsin-containing marine bacterium belonging to the OM60/NOR5 clade.</title>
        <authorList>
            <person name="Jang Y."/>
            <person name="Oh H.M."/>
            <person name="Kang I."/>
            <person name="Lee K."/>
            <person name="Yang S.J."/>
            <person name="Cho J.C."/>
        </authorList>
    </citation>
    <scope>NUCLEOTIDE SEQUENCE [LARGE SCALE GENOMIC DNA]</scope>
    <source>
        <strain evidence="1 2">IMCC3088</strain>
    </source>
</reference>
<dbReference type="Pfam" id="PF00563">
    <property type="entry name" value="EAL"/>
    <property type="match status" value="1"/>
</dbReference>
<organism evidence="1 2">
    <name type="scientific">Aequoribacter fuscus</name>
    <dbReference type="NCBI Taxonomy" id="2518989"/>
    <lineage>
        <taxon>Bacteria</taxon>
        <taxon>Pseudomonadati</taxon>
        <taxon>Pseudomonadota</taxon>
        <taxon>Gammaproteobacteria</taxon>
        <taxon>Cellvibrionales</taxon>
        <taxon>Halieaceae</taxon>
        <taxon>Aequoribacter</taxon>
    </lineage>
</organism>
<dbReference type="Proteomes" id="UP000005615">
    <property type="component" value="Unassembled WGS sequence"/>
</dbReference>
<dbReference type="InterPro" id="IPR035919">
    <property type="entry name" value="EAL_sf"/>
</dbReference>
<dbReference type="STRING" id="2518989.IMCC3088_847"/>
<dbReference type="SUPFAM" id="SSF141868">
    <property type="entry name" value="EAL domain-like"/>
    <property type="match status" value="1"/>
</dbReference>
<dbReference type="SMART" id="SM00267">
    <property type="entry name" value="GGDEF"/>
    <property type="match status" value="1"/>
</dbReference>
<dbReference type="EMBL" id="AEIG01000020">
    <property type="protein sequence ID" value="EGG30241.1"/>
    <property type="molecule type" value="Genomic_DNA"/>
</dbReference>
<dbReference type="InterPro" id="IPR050706">
    <property type="entry name" value="Cyclic-di-GMP_PDE-like"/>
</dbReference>
<dbReference type="Gene3D" id="3.30.70.270">
    <property type="match status" value="1"/>
</dbReference>
<dbReference type="Pfam" id="PF00990">
    <property type="entry name" value="GGDEF"/>
    <property type="match status" value="1"/>
</dbReference>
<gene>
    <name evidence="1" type="ORF">IMCC3088_847</name>
</gene>
<dbReference type="NCBIfam" id="TIGR00254">
    <property type="entry name" value="GGDEF"/>
    <property type="match status" value="1"/>
</dbReference>
<dbReference type="eggNOG" id="COG5001">
    <property type="taxonomic scope" value="Bacteria"/>
</dbReference>
<dbReference type="RefSeq" id="WP_009575144.1">
    <property type="nucleotide sequence ID" value="NZ_AEIG01000020.1"/>
</dbReference>
<dbReference type="CDD" id="cd01949">
    <property type="entry name" value="GGDEF"/>
    <property type="match status" value="1"/>
</dbReference>
<dbReference type="PANTHER" id="PTHR33121:SF70">
    <property type="entry name" value="SIGNALING PROTEIN YKOW"/>
    <property type="match status" value="1"/>
</dbReference>
<dbReference type="AlphaFoldDB" id="F3L0D1"/>
<accession>F3L0D1</accession>
<dbReference type="InterPro" id="IPR001633">
    <property type="entry name" value="EAL_dom"/>
</dbReference>
<dbReference type="PROSITE" id="PS50883">
    <property type="entry name" value="EAL"/>
    <property type="match status" value="1"/>
</dbReference>
<comment type="caution">
    <text evidence="1">The sequence shown here is derived from an EMBL/GenBank/DDBJ whole genome shotgun (WGS) entry which is preliminary data.</text>
</comment>